<evidence type="ECO:0000256" key="2">
    <source>
        <dbReference type="SAM" id="MobiDB-lite"/>
    </source>
</evidence>
<evidence type="ECO:0000313" key="4">
    <source>
        <dbReference type="Proteomes" id="UP001497516"/>
    </source>
</evidence>
<evidence type="ECO:0000313" key="3">
    <source>
        <dbReference type="EMBL" id="CAL1378391.1"/>
    </source>
</evidence>
<dbReference type="Proteomes" id="UP001497516">
    <property type="component" value="Chromosome 3"/>
</dbReference>
<sequence length="159" mass="16027">MGLNGRVEDETELEAIKEVVREHSDALAQLEDGLARVQVESKADADDLRQRLEDLMRAVASLQEKKIGAGGTPSPAELAVGGGSALGGAIGGAGGGGRRPGRGDGGGGDGAGGANCGRVRAGNGRRRSRGRPSACRVRGGPGSVTDIYGPRDCGPKREG</sequence>
<keyword evidence="1" id="KW-0175">Coiled coil</keyword>
<evidence type="ECO:0000256" key="1">
    <source>
        <dbReference type="SAM" id="Coils"/>
    </source>
</evidence>
<protein>
    <submittedName>
        <fullName evidence="3">Uncharacterized protein</fullName>
    </submittedName>
</protein>
<organism evidence="3 4">
    <name type="scientific">Linum trigynum</name>
    <dbReference type="NCBI Taxonomy" id="586398"/>
    <lineage>
        <taxon>Eukaryota</taxon>
        <taxon>Viridiplantae</taxon>
        <taxon>Streptophyta</taxon>
        <taxon>Embryophyta</taxon>
        <taxon>Tracheophyta</taxon>
        <taxon>Spermatophyta</taxon>
        <taxon>Magnoliopsida</taxon>
        <taxon>eudicotyledons</taxon>
        <taxon>Gunneridae</taxon>
        <taxon>Pentapetalae</taxon>
        <taxon>rosids</taxon>
        <taxon>fabids</taxon>
        <taxon>Malpighiales</taxon>
        <taxon>Linaceae</taxon>
        <taxon>Linum</taxon>
    </lineage>
</organism>
<gene>
    <name evidence="3" type="ORF">LTRI10_LOCUS19976</name>
</gene>
<keyword evidence="4" id="KW-1185">Reference proteome</keyword>
<reference evidence="3 4" key="1">
    <citation type="submission" date="2024-04" db="EMBL/GenBank/DDBJ databases">
        <authorList>
            <person name="Fracassetti M."/>
        </authorList>
    </citation>
    <scope>NUCLEOTIDE SEQUENCE [LARGE SCALE GENOMIC DNA]</scope>
</reference>
<proteinExistence type="predicted"/>
<feature type="compositionally biased region" description="Gly residues" evidence="2">
    <location>
        <begin position="85"/>
        <end position="115"/>
    </location>
</feature>
<accession>A0AAV2DXK9</accession>
<name>A0AAV2DXK9_9ROSI</name>
<dbReference type="AlphaFoldDB" id="A0AAV2DXK9"/>
<feature type="coiled-coil region" evidence="1">
    <location>
        <begin position="13"/>
        <end position="65"/>
    </location>
</feature>
<feature type="region of interest" description="Disordered" evidence="2">
    <location>
        <begin position="85"/>
        <end position="159"/>
    </location>
</feature>
<dbReference type="EMBL" id="OZ034816">
    <property type="protein sequence ID" value="CAL1378391.1"/>
    <property type="molecule type" value="Genomic_DNA"/>
</dbReference>